<accession>A0A8H6WGU9</accession>
<dbReference type="Proteomes" id="UP000636479">
    <property type="component" value="Unassembled WGS sequence"/>
</dbReference>
<name>A0A8H6WGU9_9AGAR</name>
<reference evidence="1" key="1">
    <citation type="submission" date="2020-05" db="EMBL/GenBank/DDBJ databases">
        <title>Mycena genomes resolve the evolution of fungal bioluminescence.</title>
        <authorList>
            <person name="Tsai I.J."/>
        </authorList>
    </citation>
    <scope>NUCLEOTIDE SEQUENCE</scope>
    <source>
        <strain evidence="1">171206Taipei</strain>
    </source>
</reference>
<evidence type="ECO:0000313" key="1">
    <source>
        <dbReference type="EMBL" id="KAF7311844.1"/>
    </source>
</evidence>
<organism evidence="1 2">
    <name type="scientific">Mycena indigotica</name>
    <dbReference type="NCBI Taxonomy" id="2126181"/>
    <lineage>
        <taxon>Eukaryota</taxon>
        <taxon>Fungi</taxon>
        <taxon>Dikarya</taxon>
        <taxon>Basidiomycota</taxon>
        <taxon>Agaricomycotina</taxon>
        <taxon>Agaricomycetes</taxon>
        <taxon>Agaricomycetidae</taxon>
        <taxon>Agaricales</taxon>
        <taxon>Marasmiineae</taxon>
        <taxon>Mycenaceae</taxon>
        <taxon>Mycena</taxon>
    </lineage>
</organism>
<proteinExistence type="predicted"/>
<dbReference type="RefSeq" id="XP_037223952.1">
    <property type="nucleotide sequence ID" value="XM_037358857.1"/>
</dbReference>
<dbReference type="OrthoDB" id="2900663at2759"/>
<comment type="caution">
    <text evidence="1">The sequence shown here is derived from an EMBL/GenBank/DDBJ whole genome shotgun (WGS) entry which is preliminary data.</text>
</comment>
<sequence length="303" mass="33302">MPESRLPFELEREIFETAALLYRRCIPRLLRVARRVLVWIEPFLYHSLKIGTRQLPNSMPVPVLGGYLDSPSQCLRAALEKTDEFLQHAVRHLVIGSRYPQQLSQMTSASRNKLANMTGVAFLAIAAASPAGDHSAQILPLISKMSVLRLACSLDDVVHRSMLGNSDPQTIAALPIFRRLTHFDVFDNDGTRTAALFAVLTQLPALTHLAISGAHVDEDDPDRMKVIREFLAMCPRLRVLACPLAAGLLDSAEPNAGISYTFDIRFVGGGACRRSKICIGNSLKADGHGDRLKGATCVDSIYQ</sequence>
<dbReference type="InterPro" id="IPR032675">
    <property type="entry name" value="LRR_dom_sf"/>
</dbReference>
<dbReference type="AlphaFoldDB" id="A0A8H6WGU9"/>
<dbReference type="SUPFAM" id="SSF52047">
    <property type="entry name" value="RNI-like"/>
    <property type="match status" value="1"/>
</dbReference>
<dbReference type="GeneID" id="59341373"/>
<protein>
    <submittedName>
        <fullName evidence="1">Uncharacterized protein</fullName>
    </submittedName>
</protein>
<gene>
    <name evidence="1" type="ORF">MIND_00195100</name>
</gene>
<keyword evidence="2" id="KW-1185">Reference proteome</keyword>
<dbReference type="Gene3D" id="3.80.10.10">
    <property type="entry name" value="Ribonuclease Inhibitor"/>
    <property type="match status" value="1"/>
</dbReference>
<dbReference type="EMBL" id="JACAZF010000002">
    <property type="protein sequence ID" value="KAF7311844.1"/>
    <property type="molecule type" value="Genomic_DNA"/>
</dbReference>
<evidence type="ECO:0000313" key="2">
    <source>
        <dbReference type="Proteomes" id="UP000636479"/>
    </source>
</evidence>